<name>A0A4D4J0Y9_9PSEU</name>
<organism evidence="2 3">
    <name type="scientific">Gandjariella thermophila</name>
    <dbReference type="NCBI Taxonomy" id="1931992"/>
    <lineage>
        <taxon>Bacteria</taxon>
        <taxon>Bacillati</taxon>
        <taxon>Actinomycetota</taxon>
        <taxon>Actinomycetes</taxon>
        <taxon>Pseudonocardiales</taxon>
        <taxon>Pseudonocardiaceae</taxon>
        <taxon>Gandjariella</taxon>
    </lineage>
</organism>
<evidence type="ECO:0000313" key="3">
    <source>
        <dbReference type="Proteomes" id="UP000298860"/>
    </source>
</evidence>
<feature type="region of interest" description="Disordered" evidence="1">
    <location>
        <begin position="129"/>
        <end position="151"/>
    </location>
</feature>
<proteinExistence type="predicted"/>
<evidence type="ECO:0000256" key="1">
    <source>
        <dbReference type="SAM" id="MobiDB-lite"/>
    </source>
</evidence>
<feature type="region of interest" description="Disordered" evidence="1">
    <location>
        <begin position="254"/>
        <end position="290"/>
    </location>
</feature>
<dbReference type="AlphaFoldDB" id="A0A4D4J0Y9"/>
<keyword evidence="3" id="KW-1185">Reference proteome</keyword>
<dbReference type="EMBL" id="BJFL01000006">
    <property type="protein sequence ID" value="GDY30131.1"/>
    <property type="molecule type" value="Genomic_DNA"/>
</dbReference>
<sequence length="290" mass="30552">MGEEEFELLITVVVAADDGEHSRGACQRWLDRIGGTVVGSRDCSDEEPGCWAVTIRRHSGVSAVPGDPAGLARAVRVFVRTFCPRAGVPRIACEPPVAWTVLDDPEVIGELVPGGERMLVEAWSGVTAQLPPTGQSADAAPRRTDRNGKPSSALRLRVDVAAERVTAAEWRARVLAARISRRATIIGSAEHQGLQRVELDLGLSTEPPDGAVLAGAAALGNTGWSELEYRDRTAVVRWAADPRPASGIAALELCAEPAAERGDDPESPAGHGGHPEAVADPEPAQRPAEG</sequence>
<gene>
    <name evidence="2" type="ORF">GTS_17640</name>
</gene>
<accession>A0A4D4J0Y9</accession>
<dbReference type="RefSeq" id="WP_192909439.1">
    <property type="nucleotide sequence ID" value="NZ_BJFL01000006.1"/>
</dbReference>
<dbReference type="Proteomes" id="UP000298860">
    <property type="component" value="Unassembled WGS sequence"/>
</dbReference>
<evidence type="ECO:0000313" key="2">
    <source>
        <dbReference type="EMBL" id="GDY30131.1"/>
    </source>
</evidence>
<comment type="caution">
    <text evidence="2">The sequence shown here is derived from an EMBL/GenBank/DDBJ whole genome shotgun (WGS) entry which is preliminary data.</text>
</comment>
<protein>
    <submittedName>
        <fullName evidence="2">Uncharacterized protein</fullName>
    </submittedName>
</protein>
<reference evidence="3" key="1">
    <citation type="submission" date="2019-04" db="EMBL/GenBank/DDBJ databases">
        <title>Draft genome sequence of Pseudonocardiaceae bacterium SL3-2-4.</title>
        <authorList>
            <person name="Ningsih F."/>
            <person name="Yokota A."/>
            <person name="Sakai Y."/>
            <person name="Nanatani K."/>
            <person name="Yabe S."/>
            <person name="Oetari A."/>
            <person name="Sjamsuridzal W."/>
        </authorList>
    </citation>
    <scope>NUCLEOTIDE SEQUENCE [LARGE SCALE GENOMIC DNA]</scope>
    <source>
        <strain evidence="3">SL3-2-4</strain>
    </source>
</reference>